<proteinExistence type="inferred from homology"/>
<evidence type="ECO:0000256" key="4">
    <source>
        <dbReference type="ARBA" id="ARBA00022729"/>
    </source>
</evidence>
<evidence type="ECO:0000256" key="5">
    <source>
        <dbReference type="ARBA" id="ARBA00022801"/>
    </source>
</evidence>
<evidence type="ECO:0000256" key="1">
    <source>
        <dbReference type="ARBA" id="ARBA00000448"/>
    </source>
</evidence>
<dbReference type="InterPro" id="IPR002772">
    <property type="entry name" value="Glyco_hydro_3_C"/>
</dbReference>
<sequence length="614" mass="67088">MPSTFLNDNILQRANSLLASMSLAQKIGQMTQVERSTCGVDDVKKYHIGSVLSAAGSYPGDNSQQAWLDMVDEYWRASISQQPNNSGIPILYGVDAIHGHGNFKGATIFPHQIGLGATQSPELIAQICRATALELKATGVNWVFGPNLAIAKDTRWGRTYESFSDQTQYVTSLTESLVIGYQTQNIDQPEAVIACAKHFVGDGGTMFGVDQGDTRLTEYELHEQHIAPYYAAVDANVLTIMASFSSWNGVKCHANHELLTRLLKLKMGFDGFILSDMEGIDFLSEDFYQAVAQGVNSGIDMFMMPQNWSLFIEYMHHHIEFGSISMTRIDDAVRRILSVKIAAGLFDAPMPSDNRLVKQNVIGCKQHRDLARRAVQQSLIKIKGEDDVLPINPASRILVAGKNAHNIGHQCGGFTINWQGFSGNKELDNATSIWQGIQAISPNAQITFEPLADAADPLEHDLAIVVIGEKPYAEGLGDIRDEQHAVGDYVSNIEGKFNVIKPYGETITLAELHPEDIAVIKAIKAKGIPVITILISGRPLNVDQELALSDGFIVGWLPGSEGQGVADVIFGKVPFSGVLNFSWPTQLNDSWPCPELHISAAQNASGTSKQQLRV</sequence>
<evidence type="ECO:0000256" key="2">
    <source>
        <dbReference type="ARBA" id="ARBA00005336"/>
    </source>
</evidence>
<keyword evidence="6" id="KW-0326">Glycosidase</keyword>
<protein>
    <recommendedName>
        <fullName evidence="3">beta-glucosidase</fullName>
        <ecNumber evidence="3">3.2.1.21</ecNumber>
    </recommendedName>
</protein>
<dbReference type="Gene3D" id="3.40.50.1700">
    <property type="entry name" value="Glycoside hydrolase family 3 C-terminal domain"/>
    <property type="match status" value="1"/>
</dbReference>
<comment type="similarity">
    <text evidence="2">Belongs to the glycosyl hydrolase 3 family.</text>
</comment>
<dbReference type="GO" id="GO:0016787">
    <property type="term" value="F:hydrolase activity"/>
    <property type="evidence" value="ECO:0007669"/>
    <property type="project" value="UniProtKB-KW"/>
</dbReference>
<dbReference type="InterPro" id="IPR001764">
    <property type="entry name" value="Glyco_hydro_3_N"/>
</dbReference>
<evidence type="ECO:0000313" key="10">
    <source>
        <dbReference type="Proteomes" id="UP001528411"/>
    </source>
</evidence>
<dbReference type="PANTHER" id="PTHR30620:SF16">
    <property type="entry name" value="LYSOSOMAL BETA GLUCOSIDASE"/>
    <property type="match status" value="1"/>
</dbReference>
<evidence type="ECO:0000259" key="7">
    <source>
        <dbReference type="Pfam" id="PF00933"/>
    </source>
</evidence>
<evidence type="ECO:0000256" key="3">
    <source>
        <dbReference type="ARBA" id="ARBA00012744"/>
    </source>
</evidence>
<evidence type="ECO:0000259" key="8">
    <source>
        <dbReference type="Pfam" id="PF01915"/>
    </source>
</evidence>
<dbReference type="SUPFAM" id="SSF52279">
    <property type="entry name" value="Beta-D-glucan exohydrolase, C-terminal domain"/>
    <property type="match status" value="1"/>
</dbReference>
<gene>
    <name evidence="9" type="ORF">PN838_07665</name>
</gene>
<dbReference type="PRINTS" id="PR00133">
    <property type="entry name" value="GLHYDRLASE3"/>
</dbReference>
<dbReference type="RefSeq" id="WP_272180248.1">
    <property type="nucleotide sequence ID" value="NZ_JAQOMS010000002.1"/>
</dbReference>
<name>A0ABT5FAT9_9GAMM</name>
<comment type="catalytic activity">
    <reaction evidence="1">
        <text>Hydrolysis of terminal, non-reducing beta-D-glucosyl residues with release of beta-D-glucose.</text>
        <dbReference type="EC" id="3.2.1.21"/>
    </reaction>
</comment>
<dbReference type="EMBL" id="JAQOMS010000002">
    <property type="protein sequence ID" value="MDC2888661.1"/>
    <property type="molecule type" value="Genomic_DNA"/>
</dbReference>
<feature type="domain" description="Glycoside hydrolase family 3 C-terminal" evidence="8">
    <location>
        <begin position="383"/>
        <end position="592"/>
    </location>
</feature>
<keyword evidence="5 9" id="KW-0378">Hydrolase</keyword>
<dbReference type="InterPro" id="IPR017853">
    <property type="entry name" value="GH"/>
</dbReference>
<reference evidence="9 10" key="1">
    <citation type="submission" date="2023-01" db="EMBL/GenBank/DDBJ databases">
        <title>Psychrosphaera sp. nov., isolated from marine algae.</title>
        <authorList>
            <person name="Bayburt H."/>
            <person name="Choi B.J."/>
            <person name="Kim J.M."/>
            <person name="Choi D.G."/>
            <person name="Jeon C.O."/>
        </authorList>
    </citation>
    <scope>NUCLEOTIDE SEQUENCE [LARGE SCALE GENOMIC DNA]</scope>
    <source>
        <strain evidence="9 10">G1-22</strain>
    </source>
</reference>
<dbReference type="EC" id="3.2.1.21" evidence="3"/>
<comment type="caution">
    <text evidence="9">The sequence shown here is derived from an EMBL/GenBank/DDBJ whole genome shotgun (WGS) entry which is preliminary data.</text>
</comment>
<dbReference type="Pfam" id="PF01915">
    <property type="entry name" value="Glyco_hydro_3_C"/>
    <property type="match status" value="1"/>
</dbReference>
<keyword evidence="4" id="KW-0732">Signal</keyword>
<dbReference type="InterPro" id="IPR036881">
    <property type="entry name" value="Glyco_hydro_3_C_sf"/>
</dbReference>
<dbReference type="InterPro" id="IPR051915">
    <property type="entry name" value="Cellulose_Degrad_GH3"/>
</dbReference>
<dbReference type="Proteomes" id="UP001528411">
    <property type="component" value="Unassembled WGS sequence"/>
</dbReference>
<keyword evidence="10" id="KW-1185">Reference proteome</keyword>
<dbReference type="PANTHER" id="PTHR30620">
    <property type="entry name" value="PERIPLASMIC BETA-GLUCOSIDASE-RELATED"/>
    <property type="match status" value="1"/>
</dbReference>
<accession>A0ABT5FAT9</accession>
<dbReference type="Pfam" id="PF00933">
    <property type="entry name" value="Glyco_hydro_3"/>
    <property type="match status" value="1"/>
</dbReference>
<organism evidence="9 10">
    <name type="scientific">Psychrosphaera algicola</name>
    <dbReference type="NCBI Taxonomy" id="3023714"/>
    <lineage>
        <taxon>Bacteria</taxon>
        <taxon>Pseudomonadati</taxon>
        <taxon>Pseudomonadota</taxon>
        <taxon>Gammaproteobacteria</taxon>
        <taxon>Alteromonadales</taxon>
        <taxon>Pseudoalteromonadaceae</taxon>
        <taxon>Psychrosphaera</taxon>
    </lineage>
</organism>
<evidence type="ECO:0000313" key="9">
    <source>
        <dbReference type="EMBL" id="MDC2888661.1"/>
    </source>
</evidence>
<dbReference type="Gene3D" id="3.20.20.300">
    <property type="entry name" value="Glycoside hydrolase, family 3, N-terminal domain"/>
    <property type="match status" value="1"/>
</dbReference>
<dbReference type="InterPro" id="IPR036962">
    <property type="entry name" value="Glyco_hydro_3_N_sf"/>
</dbReference>
<dbReference type="SUPFAM" id="SSF51445">
    <property type="entry name" value="(Trans)glycosidases"/>
    <property type="match status" value="1"/>
</dbReference>
<feature type="domain" description="Glycoside hydrolase family 3 N-terminal" evidence="7">
    <location>
        <begin position="23"/>
        <end position="339"/>
    </location>
</feature>
<evidence type="ECO:0000256" key="6">
    <source>
        <dbReference type="ARBA" id="ARBA00023295"/>
    </source>
</evidence>